<protein>
    <submittedName>
        <fullName evidence="5">Uncharacterized protein LOC112692206</fullName>
    </submittedName>
</protein>
<feature type="region of interest" description="Disordered" evidence="1">
    <location>
        <begin position="89"/>
        <end position="161"/>
    </location>
</feature>
<evidence type="ECO:0000256" key="2">
    <source>
        <dbReference type="SAM" id="SignalP"/>
    </source>
</evidence>
<dbReference type="EMBL" id="GGMS01012593">
    <property type="protein sequence ID" value="MBY81796.1"/>
    <property type="molecule type" value="Transcribed_RNA"/>
</dbReference>
<dbReference type="OrthoDB" id="6621265at2759"/>
<feature type="compositionally biased region" description="Basic and acidic residues" evidence="1">
    <location>
        <begin position="145"/>
        <end position="161"/>
    </location>
</feature>
<reference evidence="3" key="1">
    <citation type="submission" date="2018-04" db="EMBL/GenBank/DDBJ databases">
        <title>Transcriptome assembly of Sipha flava.</title>
        <authorList>
            <person name="Scully E.D."/>
            <person name="Geib S.M."/>
            <person name="Palmer N.A."/>
            <person name="Koch K."/>
            <person name="Bradshaw J."/>
            <person name="Heng-Moss T."/>
            <person name="Sarath G."/>
        </authorList>
    </citation>
    <scope>NUCLEOTIDE SEQUENCE</scope>
</reference>
<feature type="chain" id="PRO_5044579278" evidence="2">
    <location>
        <begin position="19"/>
        <end position="161"/>
    </location>
</feature>
<gene>
    <name evidence="5" type="primary">LOC112692206</name>
    <name evidence="3" type="ORF">g.34626</name>
</gene>
<sequence>MVSVRLFVALSTVALVAAEPLADLYAPSSSTGVRGVRIRRQLPPLEEGNQVIDSIFQIPIGTLNAVGTLIKTARPIVRRTRERIQQYYNGQQQTSGISQQQQQQQYYYSSANRPTRVPASTSSYANRPYYTSYFNKNYNNRRKQQRDDPLPQGRHGDGDDY</sequence>
<dbReference type="GeneID" id="112692206"/>
<evidence type="ECO:0000313" key="3">
    <source>
        <dbReference type="EMBL" id="MBY81796.1"/>
    </source>
</evidence>
<dbReference type="RefSeq" id="XP_025422589.1">
    <property type="nucleotide sequence ID" value="XM_025566804.1"/>
</dbReference>
<evidence type="ECO:0000313" key="4">
    <source>
        <dbReference type="Proteomes" id="UP000694846"/>
    </source>
</evidence>
<dbReference type="Proteomes" id="UP000694846">
    <property type="component" value="Unplaced"/>
</dbReference>
<keyword evidence="2" id="KW-0732">Signal</keyword>
<dbReference type="AlphaFoldDB" id="A0A2S2QVK8"/>
<feature type="signal peptide" evidence="2">
    <location>
        <begin position="1"/>
        <end position="18"/>
    </location>
</feature>
<accession>A0A2S2QVK8</accession>
<keyword evidence="4" id="KW-1185">Reference proteome</keyword>
<evidence type="ECO:0000313" key="5">
    <source>
        <dbReference type="RefSeq" id="XP_025422589.1"/>
    </source>
</evidence>
<name>A0A2S2QVK8_9HEMI</name>
<organism evidence="3">
    <name type="scientific">Sipha flava</name>
    <name type="common">yellow sugarcane aphid</name>
    <dbReference type="NCBI Taxonomy" id="143950"/>
    <lineage>
        <taxon>Eukaryota</taxon>
        <taxon>Metazoa</taxon>
        <taxon>Ecdysozoa</taxon>
        <taxon>Arthropoda</taxon>
        <taxon>Hexapoda</taxon>
        <taxon>Insecta</taxon>
        <taxon>Pterygota</taxon>
        <taxon>Neoptera</taxon>
        <taxon>Paraneoptera</taxon>
        <taxon>Hemiptera</taxon>
        <taxon>Sternorrhyncha</taxon>
        <taxon>Aphidomorpha</taxon>
        <taxon>Aphidoidea</taxon>
        <taxon>Aphididae</taxon>
        <taxon>Sipha</taxon>
    </lineage>
</organism>
<reference evidence="5" key="2">
    <citation type="submission" date="2025-04" db="UniProtKB">
        <authorList>
            <consortium name="RefSeq"/>
        </authorList>
    </citation>
    <scope>IDENTIFICATION</scope>
    <source>
        <tissue evidence="5">Whole body</tissue>
    </source>
</reference>
<feature type="compositionally biased region" description="Low complexity" evidence="1">
    <location>
        <begin position="91"/>
        <end position="110"/>
    </location>
</feature>
<evidence type="ECO:0000256" key="1">
    <source>
        <dbReference type="SAM" id="MobiDB-lite"/>
    </source>
</evidence>
<proteinExistence type="predicted"/>